<evidence type="ECO:0000256" key="1">
    <source>
        <dbReference type="SAM" id="MobiDB-lite"/>
    </source>
</evidence>
<gene>
    <name evidence="2" type="ORF">HZS54_25200</name>
</gene>
<evidence type="ECO:0000313" key="3">
    <source>
        <dbReference type="Proteomes" id="UP000509346"/>
    </source>
</evidence>
<protein>
    <recommendedName>
        <fullName evidence="4">PGF-CTERM sorting domain-containing protein</fullName>
    </recommendedName>
</protein>
<dbReference type="KEGG" id="hpel:HZS54_25200"/>
<feature type="compositionally biased region" description="Polar residues" evidence="1">
    <location>
        <begin position="261"/>
        <end position="271"/>
    </location>
</feature>
<evidence type="ECO:0008006" key="4">
    <source>
        <dbReference type="Google" id="ProtNLM"/>
    </source>
</evidence>
<organism evidence="2 3">
    <name type="scientific">Halosimplex pelagicum</name>
    <dbReference type="NCBI Taxonomy" id="869886"/>
    <lineage>
        <taxon>Archaea</taxon>
        <taxon>Methanobacteriati</taxon>
        <taxon>Methanobacteriota</taxon>
        <taxon>Stenosarchaea group</taxon>
        <taxon>Halobacteria</taxon>
        <taxon>Halobacteriales</taxon>
        <taxon>Haloarculaceae</taxon>
        <taxon>Halosimplex</taxon>
    </lineage>
</organism>
<feature type="region of interest" description="Disordered" evidence="1">
    <location>
        <begin position="258"/>
        <end position="287"/>
    </location>
</feature>
<dbReference type="AlphaFoldDB" id="A0A7D5PEJ1"/>
<sequence>MNRTYGTAGVVAVVLVAAVAAVSAGGVPLGGDGPANATDAPGATDTPSDGADAGAATIARDGAHLSLEGAPNQTVAGETDLAPGTELAVRVVSDDAASPFLVSRTTTVGEDGAFSAAIDLSGVSDDATARAIVVRDGAELANVSARVSAVEGVTPTDDESESGTAFDREGDRLTLAAHENETVRGETDLSPGTDVTVRLTSSSGASPFLVQRAATVDEDGRFAAEVDLVGVANGSTFEATVRHDGESVATAEGVVIGGDNEVSTTDTSDGNWTKVPVDETSPVATENHSTTLDYDGDALTLESADRQTIAGETNLSAGTEVELRIKSTTDTSPFIKFTAATVTESGEFDTAVNMSAVSTGSTFEVVVRHDGDTVAVADGEVVE</sequence>
<dbReference type="NCBIfam" id="NF045517">
    <property type="entry name" value="halo_surf_dom"/>
    <property type="match status" value="3"/>
</dbReference>
<accession>A0A7D5PEJ1</accession>
<dbReference type="Proteomes" id="UP000509346">
    <property type="component" value="Chromosome"/>
</dbReference>
<dbReference type="OrthoDB" id="325633at2157"/>
<reference evidence="2 3" key="1">
    <citation type="submission" date="2020-07" db="EMBL/GenBank/DDBJ databases">
        <title>Halosimplex litoreum sp. nov. and Halosimplex rubrum sp. nov., isolated from different salt environments.</title>
        <authorList>
            <person name="Cui H."/>
        </authorList>
    </citation>
    <scope>NUCLEOTIDE SEQUENCE [LARGE SCALE GENOMIC DNA]</scope>
    <source>
        <strain evidence="2 3">R2</strain>
    </source>
</reference>
<proteinExistence type="predicted"/>
<evidence type="ECO:0000313" key="2">
    <source>
        <dbReference type="EMBL" id="QLH84738.1"/>
    </source>
</evidence>
<dbReference type="EMBL" id="CP058909">
    <property type="protein sequence ID" value="QLH84738.1"/>
    <property type="molecule type" value="Genomic_DNA"/>
</dbReference>
<dbReference type="RefSeq" id="WP_179919816.1">
    <property type="nucleotide sequence ID" value="NZ_CP058909.1"/>
</dbReference>
<keyword evidence="3" id="KW-1185">Reference proteome</keyword>
<name>A0A7D5PEJ1_9EURY</name>
<dbReference type="GeneID" id="56085963"/>
<feature type="region of interest" description="Disordered" evidence="1">
    <location>
        <begin position="28"/>
        <end position="51"/>
    </location>
</feature>